<dbReference type="STRING" id="1169540.A0A0G4EL27"/>
<dbReference type="PhylomeDB" id="A0A0G4EL27"/>
<dbReference type="InterPro" id="IPR000192">
    <property type="entry name" value="Aminotrans_V_dom"/>
</dbReference>
<protein>
    <recommendedName>
        <fullName evidence="2">Aminotransferase class V domain-containing protein</fullName>
    </recommendedName>
</protein>
<evidence type="ECO:0000256" key="1">
    <source>
        <dbReference type="ARBA" id="ARBA00022898"/>
    </source>
</evidence>
<dbReference type="OMA" id="VCIFDVV"/>
<dbReference type="Proteomes" id="UP000041254">
    <property type="component" value="Unassembled WGS sequence"/>
</dbReference>
<evidence type="ECO:0000259" key="2">
    <source>
        <dbReference type="Pfam" id="PF00266"/>
    </source>
</evidence>
<reference evidence="3 4" key="1">
    <citation type="submission" date="2014-11" db="EMBL/GenBank/DDBJ databases">
        <authorList>
            <person name="Zhu J."/>
            <person name="Qi W."/>
            <person name="Song R."/>
        </authorList>
    </citation>
    <scope>NUCLEOTIDE SEQUENCE [LARGE SCALE GENOMIC DNA]</scope>
</reference>
<sequence length="490" mass="54595">MTSPHARRDFGSFHSSNVEELLAVPVSEWRRLLPFPDPAEAFFISGAAHQCDASTLKATHFFLEEEFTFINHGAFGAVLRPVMAQATAWREHMEGQPVRFVDRRFFLHYVDVVRQMATFVDCDPRGLVLVPNATTAINTVVRGLVDRGLRRVIHLNVTYGATMKLLRSLESVEMHQIDVTMPIVSREELMAGLERQVKDLYDSVTEGGTTLFLIDAIPSNLPVVLPLKDLISMAKTVCGEGLLTLVDGAHLLLQTDLRINTIGADFVACNCHKWLCGAKGSAFLYVAEPHRQHMRPLVASHGYLSGFSSAFAWTGLQDVGAYLSLDAALAFWRRMGPPAVRVRLHGLLDEATSLLTSSWRTSLPVPIDLLATMALVELPRIDTATLRRHVSSYGVNRDAFDSCADDVRVGELPEGDGMGRVYEYADAESVQNYLYWAEGIEVPAKSLQGCLYVRISVHVYNCLDDYRRLADAVAKLYWRCEALRRKDGDP</sequence>
<dbReference type="VEuPathDB" id="CryptoDB:Vbra_3998"/>
<dbReference type="Pfam" id="PF00266">
    <property type="entry name" value="Aminotran_5"/>
    <property type="match status" value="1"/>
</dbReference>
<keyword evidence="4" id="KW-1185">Reference proteome</keyword>
<dbReference type="SUPFAM" id="SSF53383">
    <property type="entry name" value="PLP-dependent transferases"/>
    <property type="match status" value="1"/>
</dbReference>
<name>A0A0G4EL27_VITBC</name>
<dbReference type="InterPro" id="IPR015421">
    <property type="entry name" value="PyrdxlP-dep_Trfase_major"/>
</dbReference>
<organism evidence="3 4">
    <name type="scientific">Vitrella brassicaformis (strain CCMP3155)</name>
    <dbReference type="NCBI Taxonomy" id="1169540"/>
    <lineage>
        <taxon>Eukaryota</taxon>
        <taxon>Sar</taxon>
        <taxon>Alveolata</taxon>
        <taxon>Colpodellida</taxon>
        <taxon>Vitrellaceae</taxon>
        <taxon>Vitrella</taxon>
    </lineage>
</organism>
<evidence type="ECO:0000313" key="4">
    <source>
        <dbReference type="Proteomes" id="UP000041254"/>
    </source>
</evidence>
<dbReference type="OrthoDB" id="447245at2759"/>
<dbReference type="PANTHER" id="PTHR43092">
    <property type="entry name" value="L-CYSTEINE DESULFHYDRASE"/>
    <property type="match status" value="1"/>
</dbReference>
<dbReference type="PANTHER" id="PTHR43092:SF2">
    <property type="entry name" value="HERCYNYLCYSTEINE SULFOXIDE LYASE"/>
    <property type="match status" value="1"/>
</dbReference>
<evidence type="ECO:0000313" key="3">
    <source>
        <dbReference type="EMBL" id="CEL98111.1"/>
    </source>
</evidence>
<dbReference type="Gene3D" id="3.90.1150.10">
    <property type="entry name" value="Aspartate Aminotransferase, domain 1"/>
    <property type="match status" value="1"/>
</dbReference>
<dbReference type="InterPro" id="IPR015424">
    <property type="entry name" value="PyrdxlP-dep_Trfase"/>
</dbReference>
<accession>A0A0G4EL27</accession>
<dbReference type="AlphaFoldDB" id="A0A0G4EL27"/>
<feature type="domain" description="Aminotransferase class V" evidence="2">
    <location>
        <begin position="107"/>
        <end position="404"/>
    </location>
</feature>
<dbReference type="InterPro" id="IPR015422">
    <property type="entry name" value="PyrdxlP-dep_Trfase_small"/>
</dbReference>
<dbReference type="EMBL" id="CDMY01000263">
    <property type="protein sequence ID" value="CEL98111.1"/>
    <property type="molecule type" value="Genomic_DNA"/>
</dbReference>
<gene>
    <name evidence="3" type="ORF">Vbra_3998</name>
</gene>
<dbReference type="InParanoid" id="A0A0G4EL27"/>
<dbReference type="Gene3D" id="3.40.640.10">
    <property type="entry name" value="Type I PLP-dependent aspartate aminotransferase-like (Major domain)"/>
    <property type="match status" value="1"/>
</dbReference>
<proteinExistence type="predicted"/>
<keyword evidence="1" id="KW-0663">Pyridoxal phosphate</keyword>